<dbReference type="EMBL" id="CANTFL010001488">
    <property type="protein sequence ID" value="CAI5743353.1"/>
    <property type="molecule type" value="Genomic_DNA"/>
</dbReference>
<sequence>MRRGRERTANRWGRHRRWILAALGACALGFMLVTQLRLWSAANFVDLRTSAISTDRGDPTTIDRLTRSKIDIPTEAVDVVKESSALRLFGPSSSEAVAALTRNPPVVLPTVVAPVEPVRAIAATRTTTRTAPLLNDRHDVVSGYGAAMAYLANYTTPEGSNEQLFLFFVCGDEEGRQTDWRRVCVDASKLVYDVFAASPSHNRLVTIHAGSKQSWSTPNAFFKDSDLKVKMVPAIMQWHGGSPGAKRATSGVIIDEGLLYEPLLRYLFKNEDDPDSLVAPDKIATKTIVLLKGYKRYRSYMDTIAAGGNASLTAPTGPLFLFFVAGRLQSNDRPWCPYCRYSEISVEYAFYAFAPNQSRLVRVETVDSYGAWKSSTNEWKQDTGLMLRGVPWMYRASLDSTAHAFTYERIVDHFDRPDDLRGVFQGWKDNPMLA</sequence>
<comment type="caution">
    <text evidence="3">The sequence shown here is derived from an EMBL/GenBank/DDBJ whole genome shotgun (WGS) entry which is preliminary data.</text>
</comment>
<dbReference type="PANTHER" id="PTHR12452:SF0">
    <property type="entry name" value="THIOREDOXIN DOMAIN-CONTAINING PROTEIN 17"/>
    <property type="match status" value="1"/>
</dbReference>
<proteinExistence type="inferred from homology"/>
<evidence type="ECO:0000256" key="1">
    <source>
        <dbReference type="ARBA" id="ARBA00008987"/>
    </source>
</evidence>
<gene>
    <name evidence="3" type="ORF">HBR001_LOCUS9435</name>
</gene>
<dbReference type="PANTHER" id="PTHR12452">
    <property type="entry name" value="42-9-9 PROTEIN-RELATED"/>
    <property type="match status" value="1"/>
</dbReference>
<dbReference type="GO" id="GO:0047134">
    <property type="term" value="F:protein-disulfide reductase [NAD(P)H] activity"/>
    <property type="evidence" value="ECO:0007669"/>
    <property type="project" value="InterPro"/>
</dbReference>
<accession>A0AAV0V4B9</accession>
<evidence type="ECO:0000313" key="4">
    <source>
        <dbReference type="Proteomes" id="UP001162031"/>
    </source>
</evidence>
<dbReference type="InterPro" id="IPR010357">
    <property type="entry name" value="TXNDC17_dom"/>
</dbReference>
<dbReference type="AlphaFoldDB" id="A0AAV0V4B9"/>
<evidence type="ECO:0000259" key="2">
    <source>
        <dbReference type="Pfam" id="PF06110"/>
    </source>
</evidence>
<reference evidence="3" key="1">
    <citation type="submission" date="2022-12" db="EMBL/GenBank/DDBJ databases">
        <authorList>
            <person name="Webb A."/>
        </authorList>
    </citation>
    <scope>NUCLEOTIDE SEQUENCE</scope>
    <source>
        <strain evidence="3">Hp1</strain>
    </source>
</reference>
<dbReference type="Proteomes" id="UP001162031">
    <property type="component" value="Unassembled WGS sequence"/>
</dbReference>
<dbReference type="InterPro" id="IPR045108">
    <property type="entry name" value="TXNDC17-like"/>
</dbReference>
<organism evidence="3 4">
    <name type="scientific">Hyaloperonospora brassicae</name>
    <name type="common">Brassica downy mildew</name>
    <name type="synonym">Peronospora brassicae</name>
    <dbReference type="NCBI Taxonomy" id="162125"/>
    <lineage>
        <taxon>Eukaryota</taxon>
        <taxon>Sar</taxon>
        <taxon>Stramenopiles</taxon>
        <taxon>Oomycota</taxon>
        <taxon>Peronosporomycetes</taxon>
        <taxon>Peronosporales</taxon>
        <taxon>Peronosporaceae</taxon>
        <taxon>Hyaloperonospora</taxon>
    </lineage>
</organism>
<evidence type="ECO:0000313" key="3">
    <source>
        <dbReference type="EMBL" id="CAI5743353.1"/>
    </source>
</evidence>
<dbReference type="Pfam" id="PF06110">
    <property type="entry name" value="TXD17-like_Trx"/>
    <property type="match status" value="2"/>
</dbReference>
<feature type="domain" description="Thioredoxin" evidence="2">
    <location>
        <begin position="317"/>
        <end position="395"/>
    </location>
</feature>
<dbReference type="GO" id="GO:0005829">
    <property type="term" value="C:cytosol"/>
    <property type="evidence" value="ECO:0007669"/>
    <property type="project" value="TreeGrafter"/>
</dbReference>
<protein>
    <recommendedName>
        <fullName evidence="2">Thioredoxin domain-containing protein</fullName>
    </recommendedName>
</protein>
<comment type="similarity">
    <text evidence="1">Belongs to the thioredoxin family.</text>
</comment>
<keyword evidence="4" id="KW-1185">Reference proteome</keyword>
<feature type="domain" description="Thioredoxin" evidence="2">
    <location>
        <begin position="160"/>
        <end position="240"/>
    </location>
</feature>
<name>A0AAV0V4B9_HYABA</name>
<dbReference type="Gene3D" id="3.40.30.10">
    <property type="entry name" value="Glutaredoxin"/>
    <property type="match status" value="2"/>
</dbReference>